<comment type="caution">
    <text evidence="1">The sequence shown here is derived from an EMBL/GenBank/DDBJ whole genome shotgun (WGS) entry which is preliminary data.</text>
</comment>
<organism evidence="1">
    <name type="scientific">Hexamita inflata</name>
    <dbReference type="NCBI Taxonomy" id="28002"/>
    <lineage>
        <taxon>Eukaryota</taxon>
        <taxon>Metamonada</taxon>
        <taxon>Diplomonadida</taxon>
        <taxon>Hexamitidae</taxon>
        <taxon>Hexamitinae</taxon>
        <taxon>Hexamita</taxon>
    </lineage>
</organism>
<dbReference type="EMBL" id="CAXDID020000101">
    <property type="protein sequence ID" value="CAL6026249.1"/>
    <property type="molecule type" value="Genomic_DNA"/>
</dbReference>
<evidence type="ECO:0000313" key="3">
    <source>
        <dbReference type="Proteomes" id="UP001642409"/>
    </source>
</evidence>
<gene>
    <name evidence="2" type="ORF">HINF_LOCUS30756</name>
    <name evidence="1" type="ORF">HINF_LOCUS44586</name>
</gene>
<dbReference type="Proteomes" id="UP001642409">
    <property type="component" value="Unassembled WGS sequence"/>
</dbReference>
<dbReference type="EMBL" id="CATOUU010000880">
    <property type="protein sequence ID" value="CAI9956941.1"/>
    <property type="molecule type" value="Genomic_DNA"/>
</dbReference>
<dbReference type="AlphaFoldDB" id="A0AA86QD16"/>
<proteinExistence type="predicted"/>
<keyword evidence="3" id="KW-1185">Reference proteome</keyword>
<evidence type="ECO:0000313" key="2">
    <source>
        <dbReference type="EMBL" id="CAL6026249.1"/>
    </source>
</evidence>
<sequence length="207" mass="23618">MQTIDFADIPNNSIVISTGCRLVNKITHFFLDLNNIHNPLRIDHCGFVVRSSARALLQNLAGFKNLSPRNYKTIRKAIHFTDDAVRPFLIESYVPRVRIVSLEMEMKRLKNLYFVRSPLAKINVDAAFAVGMPYEINYLEMIFSVFNLNRKEHLKFIFCSELIGLVLKRNGIVAGNATNVLPETLCSTAGEKDVLRGLYGTEFMVRY</sequence>
<accession>A0AA86QD16</accession>
<evidence type="ECO:0000313" key="1">
    <source>
        <dbReference type="EMBL" id="CAI9956941.1"/>
    </source>
</evidence>
<reference evidence="2 3" key="2">
    <citation type="submission" date="2024-07" db="EMBL/GenBank/DDBJ databases">
        <authorList>
            <person name="Akdeniz Z."/>
        </authorList>
    </citation>
    <scope>NUCLEOTIDE SEQUENCE [LARGE SCALE GENOMIC DNA]</scope>
</reference>
<name>A0AA86QD16_9EUKA</name>
<dbReference type="Gene3D" id="3.90.1720.10">
    <property type="entry name" value="endopeptidase domain like (from Nostoc punctiforme)"/>
    <property type="match status" value="1"/>
</dbReference>
<reference evidence="1" key="1">
    <citation type="submission" date="2023-06" db="EMBL/GenBank/DDBJ databases">
        <authorList>
            <person name="Kurt Z."/>
        </authorList>
    </citation>
    <scope>NUCLEOTIDE SEQUENCE</scope>
</reference>
<protein>
    <submittedName>
        <fullName evidence="2">Hypothetical_protein</fullName>
    </submittedName>
</protein>